<dbReference type="GO" id="GO:0070967">
    <property type="term" value="F:coenzyme F420 binding"/>
    <property type="evidence" value="ECO:0007669"/>
    <property type="project" value="TreeGrafter"/>
</dbReference>
<dbReference type="AlphaFoldDB" id="A0A6M6JFR8"/>
<dbReference type="Gene3D" id="2.30.110.10">
    <property type="entry name" value="Electron Transport, Fmn-binding Protein, Chain A"/>
    <property type="match status" value="1"/>
</dbReference>
<keyword evidence="5" id="KW-1185">Reference proteome</keyword>
<evidence type="ECO:0000313" key="4">
    <source>
        <dbReference type="EMBL" id="QJY45870.1"/>
    </source>
</evidence>
<proteinExistence type="inferred from homology"/>
<sequence>MTTTLTAGPVDVSAMHVMHRAFRRDLARFAVAVPATPPGDRDAWERLGRRWRLFASVLHKHHASEDAGLWPLLRERATDPAARATLDAMEAEHDLVDPLLAACAAGFARGGPARDRLAVDIAALADALGAHLDHEEADALALVQTHLTQDDWARVEREHFAPAYGPRDLLAVLGWVLHDLPAEEARALRAASPWMRLAGPVVRRFDRSERRTFRHLDTGPTRADRALTVVSRHVAAAHTALLRATSGRVGGRFRGGEVLLLTVTGRRSGREFTVPLLHLRDGDGWVVAASNGGIDREPQWWLNLQAAPDAVVEVDGVSVPVVAAEVDGADRAALWDRLVAVLGAYDDYQAGVRRRIAVVRLSPCGSPSSSPRRRSRA</sequence>
<evidence type="ECO:0000256" key="2">
    <source>
        <dbReference type="ARBA" id="ARBA00049106"/>
    </source>
</evidence>
<dbReference type="RefSeq" id="WP_172156472.1">
    <property type="nucleotide sequence ID" value="NZ_CP053564.1"/>
</dbReference>
<evidence type="ECO:0000313" key="5">
    <source>
        <dbReference type="Proteomes" id="UP000505377"/>
    </source>
</evidence>
<name>A0A6M6JFR8_9PSEU</name>
<dbReference type="InterPro" id="IPR012349">
    <property type="entry name" value="Split_barrel_FMN-bd"/>
</dbReference>
<dbReference type="InterPro" id="IPR012312">
    <property type="entry name" value="Hemerythrin-like"/>
</dbReference>
<dbReference type="Gene3D" id="1.20.120.520">
    <property type="entry name" value="nmb1532 protein domain like"/>
    <property type="match status" value="1"/>
</dbReference>
<protein>
    <submittedName>
        <fullName evidence="4">Nitroreductase family deazaflavin-dependent oxidoreductase</fullName>
    </submittedName>
</protein>
<comment type="similarity">
    <text evidence="1">Belongs to the F420H(2)-dependent quinone reductase family.</text>
</comment>
<dbReference type="Pfam" id="PF04075">
    <property type="entry name" value="F420H2_quin_red"/>
    <property type="match status" value="1"/>
</dbReference>
<dbReference type="Proteomes" id="UP000505377">
    <property type="component" value="Chromosome"/>
</dbReference>
<dbReference type="InterPro" id="IPR004378">
    <property type="entry name" value="F420H2_quin_Rdtase"/>
</dbReference>
<reference evidence="4 5" key="1">
    <citation type="submission" date="2020-05" db="EMBL/GenBank/DDBJ databases">
        <authorList>
            <person name="Mo P."/>
        </authorList>
    </citation>
    <scope>NUCLEOTIDE SEQUENCE [LARGE SCALE GENOMIC DNA]</scope>
    <source>
        <strain evidence="4 5">Gen01</strain>
    </source>
</reference>
<dbReference type="EMBL" id="CP053564">
    <property type="protein sequence ID" value="QJY45870.1"/>
    <property type="molecule type" value="Genomic_DNA"/>
</dbReference>
<dbReference type="Pfam" id="PF01814">
    <property type="entry name" value="Hemerythrin"/>
    <property type="match status" value="1"/>
</dbReference>
<comment type="catalytic activity">
    <reaction evidence="2">
        <text>oxidized coenzyme F420-(gamma-L-Glu)(n) + a quinol + H(+) = reduced coenzyme F420-(gamma-L-Glu)(n) + a quinone</text>
        <dbReference type="Rhea" id="RHEA:39663"/>
        <dbReference type="Rhea" id="RHEA-COMP:12939"/>
        <dbReference type="Rhea" id="RHEA-COMP:14378"/>
        <dbReference type="ChEBI" id="CHEBI:15378"/>
        <dbReference type="ChEBI" id="CHEBI:24646"/>
        <dbReference type="ChEBI" id="CHEBI:132124"/>
        <dbReference type="ChEBI" id="CHEBI:133980"/>
        <dbReference type="ChEBI" id="CHEBI:139511"/>
    </reaction>
</comment>
<organism evidence="4 5">
    <name type="scientific">Pseudonocardia broussonetiae</name>
    <dbReference type="NCBI Taxonomy" id="2736640"/>
    <lineage>
        <taxon>Bacteria</taxon>
        <taxon>Bacillati</taxon>
        <taxon>Actinomycetota</taxon>
        <taxon>Actinomycetes</taxon>
        <taxon>Pseudonocardiales</taxon>
        <taxon>Pseudonocardiaceae</taxon>
        <taxon>Pseudonocardia</taxon>
    </lineage>
</organism>
<evidence type="ECO:0000256" key="1">
    <source>
        <dbReference type="ARBA" id="ARBA00008710"/>
    </source>
</evidence>
<evidence type="ECO:0000259" key="3">
    <source>
        <dbReference type="Pfam" id="PF01814"/>
    </source>
</evidence>
<dbReference type="CDD" id="cd12108">
    <property type="entry name" value="Hr-like"/>
    <property type="match status" value="1"/>
</dbReference>
<dbReference type="GO" id="GO:0016491">
    <property type="term" value="F:oxidoreductase activity"/>
    <property type="evidence" value="ECO:0007669"/>
    <property type="project" value="InterPro"/>
</dbReference>
<accession>A0A6M6JFR8</accession>
<dbReference type="PANTHER" id="PTHR39428">
    <property type="entry name" value="F420H(2)-DEPENDENT QUINONE REDUCTASE RV1261C"/>
    <property type="match status" value="1"/>
</dbReference>
<feature type="domain" description="Hemerythrin-like" evidence="3">
    <location>
        <begin position="12"/>
        <end position="141"/>
    </location>
</feature>
<dbReference type="PANTHER" id="PTHR39428:SF3">
    <property type="entry name" value="DEAZAFLAVIN-DEPENDENT NITROREDUCTASE"/>
    <property type="match status" value="1"/>
</dbReference>
<dbReference type="NCBIfam" id="TIGR00026">
    <property type="entry name" value="hi_GC_TIGR00026"/>
    <property type="match status" value="1"/>
</dbReference>
<dbReference type="KEGG" id="pbro:HOP40_08690"/>
<gene>
    <name evidence="4" type="ORF">HOP40_08690</name>
</gene>
<dbReference type="GO" id="GO:0005886">
    <property type="term" value="C:plasma membrane"/>
    <property type="evidence" value="ECO:0007669"/>
    <property type="project" value="TreeGrafter"/>
</dbReference>